<keyword evidence="7" id="KW-0274">FAD</keyword>
<dbReference type="InterPro" id="IPR036188">
    <property type="entry name" value="FAD/NAD-bd_sf"/>
</dbReference>
<sequence length="433" mass="49757">MIEPLYDIIGVGIGPFNLGLAALLAPTGVKSLFLEQKPAFQWHSGLLIEGCTIQVPFLADLVTMADPTSPYSFLNYLQAHSRLYHFYFYENFHIPRQEYNHYCQWVAQQLDCCQFGQRVEGITWENTENESYYQVQVRQVETGAILTYNTRHLVLGVGSIPQVPPCFRTVHSEKIFHSAEFLHKRDRCRESQSITVIGSGQSAGEVFYELLQEQPGYGYHLEWHTRSQGFFPMEYSKLGLEHFSPDYTNYFYALPPQKRDLVLSQQNLLYKGISATTISDIYDLLYERSVCGNQPDVKLLSLVEVKEVESVGDRFILGYRHRQQDTRLTHETDCIILATGYQHEIPNCIEGIRDLIRWDDKNRYGVKLDYRLALTQDIPNQIFVQNGELHSHGVGAPDLGLGCYRNSVIINTLLGESVYRVDRRNVFQQFGVA</sequence>
<evidence type="ECO:0000256" key="8">
    <source>
        <dbReference type="ARBA" id="ARBA00022857"/>
    </source>
</evidence>
<dbReference type="PANTHER" id="PTHR42802">
    <property type="entry name" value="MONOOXYGENASE"/>
    <property type="match status" value="1"/>
</dbReference>
<evidence type="ECO:0000313" key="16">
    <source>
        <dbReference type="Proteomes" id="UP001525890"/>
    </source>
</evidence>
<comment type="pathway">
    <text evidence="2">Siderophore biosynthesis.</text>
</comment>
<keyword evidence="9" id="KW-0560">Oxidoreductase</keyword>
<evidence type="ECO:0000256" key="10">
    <source>
        <dbReference type="ARBA" id="ARBA00029939"/>
    </source>
</evidence>
<comment type="similarity">
    <text evidence="3">Belongs to the lysine N(6)-hydroxylase/L-ornithine N(5)-oxygenase family.</text>
</comment>
<reference evidence="15 16" key="1">
    <citation type="journal article" date="2022" name="Front. Microbiol.">
        <title>High genomic differentiation and limited gene flow indicate recent cryptic speciation within the genus Laspinema (cyanobacteria).</title>
        <authorList>
            <person name="Stanojkovic A."/>
            <person name="Skoupy S."/>
            <person name="Skaloud P."/>
            <person name="Dvorak P."/>
        </authorList>
    </citation>
    <scope>NUCLEOTIDE SEQUENCE [LARGE SCALE GENOMIC DNA]</scope>
    <source>
        <strain evidence="15 16">D2a</strain>
    </source>
</reference>
<evidence type="ECO:0000256" key="2">
    <source>
        <dbReference type="ARBA" id="ARBA00004924"/>
    </source>
</evidence>
<organism evidence="15 16">
    <name type="scientific">Laspinema palackyanum D2a</name>
    <dbReference type="NCBI Taxonomy" id="2953684"/>
    <lineage>
        <taxon>Bacteria</taxon>
        <taxon>Bacillati</taxon>
        <taxon>Cyanobacteriota</taxon>
        <taxon>Cyanophyceae</taxon>
        <taxon>Oscillatoriophycideae</taxon>
        <taxon>Oscillatoriales</taxon>
        <taxon>Laspinemataceae</taxon>
        <taxon>Laspinema</taxon>
        <taxon>Laspinema palackyanum</taxon>
    </lineage>
</organism>
<proteinExistence type="inferred from homology"/>
<evidence type="ECO:0000313" key="15">
    <source>
        <dbReference type="EMBL" id="MCT7968137.1"/>
    </source>
</evidence>
<protein>
    <recommendedName>
        <fullName evidence="5">L-lysine N6-monooxygenase MbtG</fullName>
        <ecNumber evidence="4">1.14.13.59</ecNumber>
    </recommendedName>
    <alternativeName>
        <fullName evidence="13">Lysine 6-N-hydroxylase</fullName>
    </alternativeName>
    <alternativeName>
        <fullName evidence="12">Lysine N6-hydroxylase</fullName>
    </alternativeName>
    <alternativeName>
        <fullName evidence="10">Lysine-N-oxygenase</fullName>
    </alternativeName>
    <alternativeName>
        <fullName evidence="11">Mycobactin synthase protein G</fullName>
    </alternativeName>
</protein>
<evidence type="ECO:0000256" key="6">
    <source>
        <dbReference type="ARBA" id="ARBA00022630"/>
    </source>
</evidence>
<dbReference type="InterPro" id="IPR025700">
    <property type="entry name" value="Lys/Orn_oxygenase"/>
</dbReference>
<gene>
    <name evidence="15" type="ORF">NG799_17635</name>
</gene>
<dbReference type="Pfam" id="PF13434">
    <property type="entry name" value="Lys_Orn_oxgnase"/>
    <property type="match status" value="1"/>
</dbReference>
<evidence type="ECO:0000256" key="4">
    <source>
        <dbReference type="ARBA" id="ARBA00013076"/>
    </source>
</evidence>
<dbReference type="RefSeq" id="WP_368007676.1">
    <property type="nucleotide sequence ID" value="NZ_JAMXFF010000027.1"/>
</dbReference>
<evidence type="ECO:0000256" key="12">
    <source>
        <dbReference type="ARBA" id="ARBA00032493"/>
    </source>
</evidence>
<comment type="cofactor">
    <cofactor evidence="1">
        <name>FAD</name>
        <dbReference type="ChEBI" id="CHEBI:57692"/>
    </cofactor>
</comment>
<dbReference type="EC" id="1.14.13.59" evidence="4"/>
<evidence type="ECO:0000256" key="14">
    <source>
        <dbReference type="ARBA" id="ARBA00048407"/>
    </source>
</evidence>
<evidence type="ECO:0000256" key="9">
    <source>
        <dbReference type="ARBA" id="ARBA00023002"/>
    </source>
</evidence>
<evidence type="ECO:0000256" key="3">
    <source>
        <dbReference type="ARBA" id="ARBA00007588"/>
    </source>
</evidence>
<comment type="catalytic activity">
    <reaction evidence="14">
        <text>L-lysine + NADPH + O2 = N(6)-hydroxy-L-lysine + NADP(+) + H2O</text>
        <dbReference type="Rhea" id="RHEA:23228"/>
        <dbReference type="ChEBI" id="CHEBI:15377"/>
        <dbReference type="ChEBI" id="CHEBI:15379"/>
        <dbReference type="ChEBI" id="CHEBI:32551"/>
        <dbReference type="ChEBI" id="CHEBI:57783"/>
        <dbReference type="ChEBI" id="CHEBI:57820"/>
        <dbReference type="ChEBI" id="CHEBI:58349"/>
        <dbReference type="EC" id="1.14.13.59"/>
    </reaction>
</comment>
<comment type="caution">
    <text evidence="15">The sequence shown here is derived from an EMBL/GenBank/DDBJ whole genome shotgun (WGS) entry which is preliminary data.</text>
</comment>
<dbReference type="Proteomes" id="UP001525890">
    <property type="component" value="Unassembled WGS sequence"/>
</dbReference>
<evidence type="ECO:0000256" key="1">
    <source>
        <dbReference type="ARBA" id="ARBA00001974"/>
    </source>
</evidence>
<keyword evidence="6" id="KW-0285">Flavoprotein</keyword>
<evidence type="ECO:0000256" key="11">
    <source>
        <dbReference type="ARBA" id="ARBA00031158"/>
    </source>
</evidence>
<keyword evidence="16" id="KW-1185">Reference proteome</keyword>
<dbReference type="SUPFAM" id="SSF51905">
    <property type="entry name" value="FAD/NAD(P)-binding domain"/>
    <property type="match status" value="1"/>
</dbReference>
<dbReference type="EMBL" id="JAMXFF010000027">
    <property type="protein sequence ID" value="MCT7968137.1"/>
    <property type="molecule type" value="Genomic_DNA"/>
</dbReference>
<dbReference type="Gene3D" id="3.50.50.60">
    <property type="entry name" value="FAD/NAD(P)-binding domain"/>
    <property type="match status" value="1"/>
</dbReference>
<name>A0ABT2MXM0_9CYAN</name>
<evidence type="ECO:0000256" key="5">
    <source>
        <dbReference type="ARBA" id="ARBA00016406"/>
    </source>
</evidence>
<dbReference type="PANTHER" id="PTHR42802:SF1">
    <property type="entry name" value="L-ORNITHINE N(5)-MONOOXYGENASE"/>
    <property type="match status" value="1"/>
</dbReference>
<accession>A0ABT2MXM0</accession>
<keyword evidence="8" id="KW-0521">NADP</keyword>
<evidence type="ECO:0000256" key="7">
    <source>
        <dbReference type="ARBA" id="ARBA00022827"/>
    </source>
</evidence>
<evidence type="ECO:0000256" key="13">
    <source>
        <dbReference type="ARBA" id="ARBA00032738"/>
    </source>
</evidence>